<proteinExistence type="predicted"/>
<dbReference type="PANTHER" id="PTHR34894:SF5">
    <property type="entry name" value="EF-HAND DOMAIN-CONTAINING PROTEIN"/>
    <property type="match status" value="1"/>
</dbReference>
<keyword evidence="5" id="KW-1185">Reference proteome</keyword>
<feature type="domain" description="EF-hand" evidence="3">
    <location>
        <begin position="893"/>
        <end position="928"/>
    </location>
</feature>
<evidence type="ECO:0000256" key="2">
    <source>
        <dbReference type="SAM" id="MobiDB-lite"/>
    </source>
</evidence>
<evidence type="ECO:0000256" key="1">
    <source>
        <dbReference type="SAM" id="Coils"/>
    </source>
</evidence>
<feature type="region of interest" description="Disordered" evidence="2">
    <location>
        <begin position="60"/>
        <end position="131"/>
    </location>
</feature>
<feature type="compositionally biased region" description="Gly residues" evidence="2">
    <location>
        <begin position="336"/>
        <end position="345"/>
    </location>
</feature>
<name>A0AAD3DRP3_9CHLO</name>
<dbReference type="PANTHER" id="PTHR34894">
    <property type="entry name" value="SAM-DEPENDENT METHYLTRANSFERASE RSMI, CONSERVED SITE"/>
    <property type="match status" value="1"/>
</dbReference>
<dbReference type="InterPro" id="IPR018247">
    <property type="entry name" value="EF_Hand_1_Ca_BS"/>
</dbReference>
<feature type="compositionally biased region" description="Low complexity" evidence="2">
    <location>
        <begin position="68"/>
        <end position="88"/>
    </location>
</feature>
<dbReference type="EMBL" id="BMAR01000009">
    <property type="protein sequence ID" value="GFR45372.1"/>
    <property type="molecule type" value="Genomic_DNA"/>
</dbReference>
<keyword evidence="1" id="KW-0175">Coiled coil</keyword>
<sequence>MNTGSIRELAAATTVRHTQMDPSGPPPFTHSRLRGYASRVEGLLDPKVVLSTSVALTSAGLADPLPHTSSGSANISGAGGTATTAAAAAGGGAGANSSSPLMQQHHHQQQQLAAAAHAHFASPSSPQLGVLPTAAAPTTAAAASGPGGHLASSMLASRSPHMQMLPPSPQQTVTTAASATPPPPSPPQQQQQQQLPLPPTAAWPPSPQPASTEDLAAALSQIQNLKAEIAGVETVLGYLKGSETAATTTTMGRKAHKLPSQEQLRARADALAASKAAAAVRLNPHPHHPHHGSDAVLLMPLRASTGQGVGIGIGGAGGGGGGGNGVSPARARSAGEAGGAGGGGGASAPGVFDVLSAETKLGRTWRLPRGPQPVGRGEAVILEAALDEALPPGAITAKYGSGGAAAAAAAEAAFWGDGDVRRDFDMLVMVQREVARQVAGQCVERGRVIEKLADRQAEIFTAITAGAKSAGEAQRGMAEQLAAVTARAAEQASELASLRSELALRGAALEDVRGQLAEATTAHEHYVWDAEQEVEQLQAQADILAAEVEHLHMRLGEAVAEKDAALSRGLARLEGDLAAVTDERDDLAQRIRFLERQLHKLRTEMNACVATRAVEVQTDPVEGWEHREEEDVPDDNSDTPSLAEIRARYAAHGYGALTPEERVRLGLPAHMDTEGGREAKGRKRRRALGHFQGLISTDRPGRVRGLQWTINAISAMYYDKVHADTVSDREGNPRPRLAEFAVEWHMTRFGLRNLAELNLLDLIASVRHHYKTSVRVRWFGQFTGLVEVGDQVDTTPHLSYYLACLTHLAAPSSLTSLFPDTGGEEGGTPPVAIKAAALPEAIKTIFKYLNDPDGAAPFLSRAVEPLTDPASQLVPLDPLLALLMAEYQKRWERSGAHLRALFRAGDVDDDGLVGYDEFAAIVRQLLPGSESTASADRTIGKMYGEAMRRLAEGQVLVDVDTFLSVARSFGLDRWRVEAAPLPQSHLSLSAHPSAALLNIPGLTSAYNLSLPGLPGNATYPQQPSPSPSTTATGTGSRPTTNTTVLESSATSGSPRAGMGAGRRQQLAGTSRGVLAATASGTALGVGGAGGGGGGKGGGGGGGNTPSNLRKTESVVGLNEQDRTLLRVLDGALDALEPALEDQVEQLLERLRGAVAAAQQQQAAAAAAVAALPGLELGPSARELSAAVTEEGALISKLQSQYSHFRSVYGERTDPAAAWLAFRMLMATLAAAAQGARPRLGTAQGHRPGSGSTRNGVVVGWAGTRSALRLAVPALPFRAGSSPLAKHHSQQSGLGPLGGAGGVGAGGGGGGG</sequence>
<evidence type="ECO:0000313" key="4">
    <source>
        <dbReference type="EMBL" id="GFR45372.1"/>
    </source>
</evidence>
<feature type="coiled-coil region" evidence="1">
    <location>
        <begin position="527"/>
        <end position="611"/>
    </location>
</feature>
<feature type="compositionally biased region" description="Polar residues" evidence="2">
    <location>
        <begin position="1044"/>
        <end position="1053"/>
    </location>
</feature>
<dbReference type="InterPro" id="IPR002048">
    <property type="entry name" value="EF_hand_dom"/>
</dbReference>
<evidence type="ECO:0000313" key="5">
    <source>
        <dbReference type="Proteomes" id="UP001054857"/>
    </source>
</evidence>
<comment type="caution">
    <text evidence="4">The sequence shown here is derived from an EMBL/GenBank/DDBJ whole genome shotgun (WGS) entry which is preliminary data.</text>
</comment>
<feature type="region of interest" description="Disordered" evidence="2">
    <location>
        <begin position="319"/>
        <end position="345"/>
    </location>
</feature>
<dbReference type="PROSITE" id="PS50222">
    <property type="entry name" value="EF_HAND_2"/>
    <property type="match status" value="1"/>
</dbReference>
<dbReference type="Proteomes" id="UP001054857">
    <property type="component" value="Unassembled WGS sequence"/>
</dbReference>
<feature type="region of interest" description="Disordered" evidence="2">
    <location>
        <begin position="160"/>
        <end position="213"/>
    </location>
</feature>
<dbReference type="GO" id="GO:0005509">
    <property type="term" value="F:calcium ion binding"/>
    <property type="evidence" value="ECO:0007669"/>
    <property type="project" value="InterPro"/>
</dbReference>
<reference evidence="4 5" key="1">
    <citation type="journal article" date="2021" name="Sci. Rep.">
        <title>Genome sequencing of the multicellular alga Astrephomene provides insights into convergent evolution of germ-soma differentiation.</title>
        <authorList>
            <person name="Yamashita S."/>
            <person name="Yamamoto K."/>
            <person name="Matsuzaki R."/>
            <person name="Suzuki S."/>
            <person name="Yamaguchi H."/>
            <person name="Hirooka S."/>
            <person name="Minakuchi Y."/>
            <person name="Miyagishima S."/>
            <person name="Kawachi M."/>
            <person name="Toyoda A."/>
            <person name="Nozaki H."/>
        </authorList>
    </citation>
    <scope>NUCLEOTIDE SEQUENCE [LARGE SCALE GENOMIC DNA]</scope>
    <source>
        <strain evidence="4 5">NIES-4017</strain>
    </source>
</reference>
<organism evidence="4 5">
    <name type="scientific">Astrephomene gubernaculifera</name>
    <dbReference type="NCBI Taxonomy" id="47775"/>
    <lineage>
        <taxon>Eukaryota</taxon>
        <taxon>Viridiplantae</taxon>
        <taxon>Chlorophyta</taxon>
        <taxon>core chlorophytes</taxon>
        <taxon>Chlorophyceae</taxon>
        <taxon>CS clade</taxon>
        <taxon>Chlamydomonadales</taxon>
        <taxon>Astrephomenaceae</taxon>
        <taxon>Astrephomene</taxon>
    </lineage>
</organism>
<protein>
    <recommendedName>
        <fullName evidence="3">EF-hand domain-containing protein</fullName>
    </recommendedName>
</protein>
<gene>
    <name evidence="4" type="ORF">Agub_g6747</name>
</gene>
<accession>A0AAD3DRP3</accession>
<feature type="compositionally biased region" description="Low complexity" evidence="2">
    <location>
        <begin position="170"/>
        <end position="179"/>
    </location>
</feature>
<feature type="region of interest" description="Disordered" evidence="2">
    <location>
        <begin position="1014"/>
        <end position="1071"/>
    </location>
</feature>
<feature type="region of interest" description="Disordered" evidence="2">
    <location>
        <begin position="1280"/>
        <end position="1311"/>
    </location>
</feature>
<feature type="compositionally biased region" description="Pro residues" evidence="2">
    <location>
        <begin position="196"/>
        <end position="208"/>
    </location>
</feature>
<feature type="non-terminal residue" evidence="4">
    <location>
        <position position="1311"/>
    </location>
</feature>
<feature type="compositionally biased region" description="Gly residues" evidence="2">
    <location>
        <begin position="1294"/>
        <end position="1311"/>
    </location>
</feature>
<feature type="compositionally biased region" description="Low complexity" evidence="2">
    <location>
        <begin position="1017"/>
        <end position="1043"/>
    </location>
</feature>
<feature type="compositionally biased region" description="Low complexity" evidence="2">
    <location>
        <begin position="95"/>
        <end position="131"/>
    </location>
</feature>
<evidence type="ECO:0000259" key="3">
    <source>
        <dbReference type="PROSITE" id="PS50222"/>
    </source>
</evidence>
<dbReference type="PROSITE" id="PS00018">
    <property type="entry name" value="EF_HAND_1"/>
    <property type="match status" value="1"/>
</dbReference>